<reference evidence="7 8" key="1">
    <citation type="submission" date="2023-02" db="EMBL/GenBank/DDBJ databases">
        <title>Devosia algicola sp. nov., isolated from the phycosphere of marine algae.</title>
        <authorList>
            <person name="Kim J.M."/>
            <person name="Lee J.K."/>
            <person name="Choi B.J."/>
            <person name="Bayburt H."/>
            <person name="Jeon C.O."/>
        </authorList>
    </citation>
    <scope>NUCLEOTIDE SEQUENCE [LARGE SCALE GENOMIC DNA]</scope>
    <source>
        <strain evidence="7 8">G20-9</strain>
    </source>
</reference>
<keyword evidence="5" id="KW-0547">Nucleotide-binding</keyword>
<name>A0ABY7YLL2_9HYPH</name>
<comment type="pathway">
    <text evidence="2">Metabolic intermediate biosynthesis; 5-phospho-alpha-D-ribose 1-diphosphate biosynthesis; 5-phospho-alpha-D-ribose 1-diphosphate from D-ribose 5-phosphate (route II): step 3/3.</text>
</comment>
<dbReference type="EMBL" id="CP118246">
    <property type="protein sequence ID" value="WDR02146.1"/>
    <property type="molecule type" value="Genomic_DNA"/>
</dbReference>
<protein>
    <recommendedName>
        <fullName evidence="3">ribose 1,5-bisphosphate phosphokinase</fullName>
        <ecNumber evidence="3">2.7.4.23</ecNumber>
    </recommendedName>
</protein>
<dbReference type="Proteomes" id="UP001220530">
    <property type="component" value="Chromosome"/>
</dbReference>
<sequence>MAQCLGTLVLVVGASGVGKDTLINGARTALAADPRFAFARRLVTRPADHTLEDHVSIDEAGFLALEKAGRLALSWQAHGLHYGLPLSVNTDLALGKVVIANGSRQTLPQAIKAFPCCVVMVIAAEISLRARRLAARGREDQDQVAGSAGP</sequence>
<evidence type="ECO:0000256" key="4">
    <source>
        <dbReference type="ARBA" id="ARBA00022679"/>
    </source>
</evidence>
<comment type="catalytic activity">
    <reaction evidence="1">
        <text>alpha-D-ribose 1,5-bisphosphate + ATP = 5-phospho-alpha-D-ribose 1-diphosphate + ADP</text>
        <dbReference type="Rhea" id="RHEA:20109"/>
        <dbReference type="ChEBI" id="CHEBI:30616"/>
        <dbReference type="ChEBI" id="CHEBI:58017"/>
        <dbReference type="ChEBI" id="CHEBI:68688"/>
        <dbReference type="ChEBI" id="CHEBI:456216"/>
        <dbReference type="EC" id="2.7.4.23"/>
    </reaction>
</comment>
<organism evidence="7 8">
    <name type="scientific">Devosia algicola</name>
    <dbReference type="NCBI Taxonomy" id="3026418"/>
    <lineage>
        <taxon>Bacteria</taxon>
        <taxon>Pseudomonadati</taxon>
        <taxon>Pseudomonadota</taxon>
        <taxon>Alphaproteobacteria</taxon>
        <taxon>Hyphomicrobiales</taxon>
        <taxon>Devosiaceae</taxon>
        <taxon>Devosia</taxon>
    </lineage>
</organism>
<evidence type="ECO:0000256" key="1">
    <source>
        <dbReference type="ARBA" id="ARBA00000373"/>
    </source>
</evidence>
<evidence type="ECO:0000313" key="8">
    <source>
        <dbReference type="Proteomes" id="UP001220530"/>
    </source>
</evidence>
<evidence type="ECO:0000256" key="5">
    <source>
        <dbReference type="ARBA" id="ARBA00022741"/>
    </source>
</evidence>
<evidence type="ECO:0000256" key="6">
    <source>
        <dbReference type="ARBA" id="ARBA00022840"/>
    </source>
</evidence>
<dbReference type="InterPro" id="IPR027417">
    <property type="entry name" value="P-loop_NTPase"/>
</dbReference>
<keyword evidence="4" id="KW-0808">Transferase</keyword>
<dbReference type="RefSeq" id="WP_282218553.1">
    <property type="nucleotide sequence ID" value="NZ_CP118246.1"/>
</dbReference>
<dbReference type="EC" id="2.7.4.23" evidence="3"/>
<keyword evidence="6" id="KW-0067">ATP-binding</keyword>
<dbReference type="NCBIfam" id="TIGR02322">
    <property type="entry name" value="phosphon_PhnN"/>
    <property type="match status" value="1"/>
</dbReference>
<dbReference type="InterPro" id="IPR012699">
    <property type="entry name" value="PhnN"/>
</dbReference>
<evidence type="ECO:0000313" key="7">
    <source>
        <dbReference type="EMBL" id="WDR02146.1"/>
    </source>
</evidence>
<gene>
    <name evidence="7" type="primary">phnN</name>
    <name evidence="7" type="ORF">PSQ19_16015</name>
</gene>
<evidence type="ECO:0000256" key="3">
    <source>
        <dbReference type="ARBA" id="ARBA00012892"/>
    </source>
</evidence>
<dbReference type="Gene3D" id="3.40.50.300">
    <property type="entry name" value="P-loop containing nucleotide triphosphate hydrolases"/>
    <property type="match status" value="1"/>
</dbReference>
<dbReference type="SUPFAM" id="SSF52540">
    <property type="entry name" value="P-loop containing nucleoside triphosphate hydrolases"/>
    <property type="match status" value="1"/>
</dbReference>
<evidence type="ECO:0000256" key="2">
    <source>
        <dbReference type="ARBA" id="ARBA00005069"/>
    </source>
</evidence>
<proteinExistence type="predicted"/>
<keyword evidence="8" id="KW-1185">Reference proteome</keyword>
<accession>A0ABY7YLL2</accession>